<comment type="caution">
    <text evidence="3">The sequence shown here is derived from an EMBL/GenBank/DDBJ whole genome shotgun (WGS) entry which is preliminary data.</text>
</comment>
<keyword evidence="1" id="KW-0472">Membrane</keyword>
<dbReference type="GO" id="GO:0009636">
    <property type="term" value="P:response to toxic substance"/>
    <property type="evidence" value="ECO:0007669"/>
    <property type="project" value="TreeGrafter"/>
</dbReference>
<feature type="transmembrane region" description="Helical" evidence="1">
    <location>
        <begin position="186"/>
        <end position="205"/>
    </location>
</feature>
<dbReference type="Pfam" id="PF07853">
    <property type="entry name" value="DUF1648"/>
    <property type="match status" value="1"/>
</dbReference>
<dbReference type="InterPro" id="IPR012867">
    <property type="entry name" value="DUF1648"/>
</dbReference>
<organism evidence="3 4">
    <name type="scientific">Loigolactobacillus bifermentans DSM 20003</name>
    <dbReference type="NCBI Taxonomy" id="1423726"/>
    <lineage>
        <taxon>Bacteria</taxon>
        <taxon>Bacillati</taxon>
        <taxon>Bacillota</taxon>
        <taxon>Bacilli</taxon>
        <taxon>Lactobacillales</taxon>
        <taxon>Lactobacillaceae</taxon>
        <taxon>Loigolactobacillus</taxon>
    </lineage>
</organism>
<reference evidence="3 4" key="1">
    <citation type="journal article" date="2015" name="Genome Announc.">
        <title>Expanding the biotechnology potential of lactobacilli through comparative genomics of 213 strains and associated genera.</title>
        <authorList>
            <person name="Sun Z."/>
            <person name="Harris H.M."/>
            <person name="McCann A."/>
            <person name="Guo C."/>
            <person name="Argimon S."/>
            <person name="Zhang W."/>
            <person name="Yang X."/>
            <person name="Jeffery I.B."/>
            <person name="Cooney J.C."/>
            <person name="Kagawa T.F."/>
            <person name="Liu W."/>
            <person name="Song Y."/>
            <person name="Salvetti E."/>
            <person name="Wrobel A."/>
            <person name="Rasinkangas P."/>
            <person name="Parkhill J."/>
            <person name="Rea M.C."/>
            <person name="O'Sullivan O."/>
            <person name="Ritari J."/>
            <person name="Douillard F.P."/>
            <person name="Paul Ross R."/>
            <person name="Yang R."/>
            <person name="Briner A.E."/>
            <person name="Felis G.E."/>
            <person name="de Vos W.M."/>
            <person name="Barrangou R."/>
            <person name="Klaenhammer T.R."/>
            <person name="Caufield P.W."/>
            <person name="Cui Y."/>
            <person name="Zhang H."/>
            <person name="O'Toole P.W."/>
        </authorList>
    </citation>
    <scope>NUCLEOTIDE SEQUENCE [LARGE SCALE GENOMIC DNA]</scope>
    <source>
        <strain evidence="3 4">DSM 20003</strain>
    </source>
</reference>
<dbReference type="STRING" id="1423726.FC07_GL003054"/>
<dbReference type="PANTHER" id="PTHR37810:SF5">
    <property type="entry name" value="IMMUNITY PROTEIN SDPI"/>
    <property type="match status" value="1"/>
</dbReference>
<evidence type="ECO:0000313" key="3">
    <source>
        <dbReference type="EMBL" id="KRK36373.1"/>
    </source>
</evidence>
<dbReference type="EMBL" id="AZDA01000065">
    <property type="protein sequence ID" value="KRK36373.1"/>
    <property type="molecule type" value="Genomic_DNA"/>
</dbReference>
<name>A0A0R1GQN4_9LACO</name>
<sequence length="208" mass="22952">MAKQFKWVLGASSVLILAPILYAVQAYEALPAQMAIHFNLQNQADQWVAKPLAVFGLPIFMLLLQWVCVGISLIQQKGKPLAPRFERVVYSLIPILNVVVYVTMVSFNLGGKPDIRRIVLVLIGLVFIAIGNYLPTIPATAQNRLHWPKQPSQQLALRLNRRLGHYFVVAGVVLFGSLFFKPLVSALCLGGLLVGLVILLGRTVLTTN</sequence>
<protein>
    <recommendedName>
        <fullName evidence="2">DUF1648 domain-containing protein</fullName>
    </recommendedName>
</protein>
<dbReference type="PATRIC" id="fig|1423726.3.peg.3168"/>
<feature type="transmembrane region" description="Helical" evidence="1">
    <location>
        <begin position="115"/>
        <end position="134"/>
    </location>
</feature>
<keyword evidence="1" id="KW-0812">Transmembrane</keyword>
<dbReference type="RefSeq" id="WP_057904660.1">
    <property type="nucleotide sequence ID" value="NZ_AZDA01000065.1"/>
</dbReference>
<feature type="transmembrane region" description="Helical" evidence="1">
    <location>
        <begin position="47"/>
        <end position="67"/>
    </location>
</feature>
<feature type="transmembrane region" description="Helical" evidence="1">
    <location>
        <begin position="88"/>
        <end position="109"/>
    </location>
</feature>
<gene>
    <name evidence="3" type="ORF">FC07_GL003054</name>
</gene>
<keyword evidence="4" id="KW-1185">Reference proteome</keyword>
<dbReference type="Proteomes" id="UP000051461">
    <property type="component" value="Unassembled WGS sequence"/>
</dbReference>
<feature type="transmembrane region" description="Helical" evidence="1">
    <location>
        <begin position="163"/>
        <end position="180"/>
    </location>
</feature>
<evidence type="ECO:0000313" key="4">
    <source>
        <dbReference type="Proteomes" id="UP000051461"/>
    </source>
</evidence>
<evidence type="ECO:0000256" key="1">
    <source>
        <dbReference type="SAM" id="Phobius"/>
    </source>
</evidence>
<accession>A0A0R1GQN4</accession>
<dbReference type="AlphaFoldDB" id="A0A0R1GQN4"/>
<dbReference type="PANTHER" id="PTHR37810">
    <property type="entry name" value="IMMUNITY PROTEIN SDPI"/>
    <property type="match status" value="1"/>
</dbReference>
<evidence type="ECO:0000259" key="2">
    <source>
        <dbReference type="Pfam" id="PF07853"/>
    </source>
</evidence>
<proteinExistence type="predicted"/>
<keyword evidence="1" id="KW-1133">Transmembrane helix</keyword>
<feature type="domain" description="DUF1648" evidence="2">
    <location>
        <begin position="14"/>
        <end position="62"/>
    </location>
</feature>
<dbReference type="OrthoDB" id="9808690at2"/>